<dbReference type="Proteomes" id="UP001141806">
    <property type="component" value="Unassembled WGS sequence"/>
</dbReference>
<evidence type="ECO:0000313" key="1">
    <source>
        <dbReference type="EMBL" id="KAJ4969183.1"/>
    </source>
</evidence>
<protein>
    <submittedName>
        <fullName evidence="1">Uncharacterized protein</fullName>
    </submittedName>
</protein>
<evidence type="ECO:0000313" key="2">
    <source>
        <dbReference type="Proteomes" id="UP001141806"/>
    </source>
</evidence>
<reference evidence="1" key="1">
    <citation type="journal article" date="2023" name="Plant J.">
        <title>The genome of the king protea, Protea cynaroides.</title>
        <authorList>
            <person name="Chang J."/>
            <person name="Duong T.A."/>
            <person name="Schoeman C."/>
            <person name="Ma X."/>
            <person name="Roodt D."/>
            <person name="Barker N."/>
            <person name="Li Z."/>
            <person name="Van de Peer Y."/>
            <person name="Mizrachi E."/>
        </authorList>
    </citation>
    <scope>NUCLEOTIDE SEQUENCE</scope>
    <source>
        <tissue evidence="1">Young leaves</tissue>
    </source>
</reference>
<gene>
    <name evidence="1" type="ORF">NE237_015884</name>
</gene>
<keyword evidence="2" id="KW-1185">Reference proteome</keyword>
<comment type="caution">
    <text evidence="1">The sequence shown here is derived from an EMBL/GenBank/DDBJ whole genome shotgun (WGS) entry which is preliminary data.</text>
</comment>
<dbReference type="AlphaFoldDB" id="A0A9Q0KEL0"/>
<accession>A0A9Q0KEL0</accession>
<organism evidence="1 2">
    <name type="scientific">Protea cynaroides</name>
    <dbReference type="NCBI Taxonomy" id="273540"/>
    <lineage>
        <taxon>Eukaryota</taxon>
        <taxon>Viridiplantae</taxon>
        <taxon>Streptophyta</taxon>
        <taxon>Embryophyta</taxon>
        <taxon>Tracheophyta</taxon>
        <taxon>Spermatophyta</taxon>
        <taxon>Magnoliopsida</taxon>
        <taxon>Proteales</taxon>
        <taxon>Proteaceae</taxon>
        <taxon>Protea</taxon>
    </lineage>
</organism>
<dbReference type="EMBL" id="JAMYWD010000006">
    <property type="protein sequence ID" value="KAJ4969183.1"/>
    <property type="molecule type" value="Genomic_DNA"/>
</dbReference>
<sequence>MGFELVEFAAVMFSCYGSVARSARMRAHVAEVMGKAAAMGRRGRLDRALSKGTMSVLDHRSQVAGSMVVADKGVDLVAGDPCRSSIGMRAGDAENTAIPRREGPSDPVSVVYQERISITISSHVESRDFTEMVFAFGDTIEVIDLEVPMSYRSLRWRLFNLVENKMTLVGGGTPSKGKRSGWLSGNPIGDWVESGPSDVMVLEDWVMALRWLLQRIPWALQWCNNGWVSITICAEQGRKSDLKPGSKLSMKVAGGLVDPPAKFQKTEQEPARDAREFAGKGLRESSMTAVPTNDCAVQVCVGRIVSADSFKSFCMLHCSLV</sequence>
<proteinExistence type="predicted"/>
<name>A0A9Q0KEL0_9MAGN</name>